<dbReference type="PANTHER" id="PTHR13258:SF0">
    <property type="entry name" value="SYNDETIN"/>
    <property type="match status" value="1"/>
</dbReference>
<dbReference type="OrthoDB" id="10264071at2759"/>
<dbReference type="GO" id="GO:1990745">
    <property type="term" value="C:EARP complex"/>
    <property type="evidence" value="ECO:0007669"/>
    <property type="project" value="InterPro"/>
</dbReference>
<dbReference type="Proteomes" id="UP000179807">
    <property type="component" value="Unassembled WGS sequence"/>
</dbReference>
<dbReference type="PANTHER" id="PTHR13258">
    <property type="entry name" value="SYNDETIN"/>
    <property type="match status" value="1"/>
</dbReference>
<dbReference type="Pfam" id="PF10474">
    <property type="entry name" value="Syndetin_C"/>
    <property type="match status" value="1"/>
</dbReference>
<dbReference type="InterPro" id="IPR040047">
    <property type="entry name" value="VPS50"/>
</dbReference>
<dbReference type="VEuPathDB" id="TrichDB:TRFO_18153"/>
<dbReference type="GO" id="GO:0042147">
    <property type="term" value="P:retrograde transport, endosome to Golgi"/>
    <property type="evidence" value="ECO:0007669"/>
    <property type="project" value="InterPro"/>
</dbReference>
<gene>
    <name evidence="2" type="ORF">TRFO_18153</name>
</gene>
<dbReference type="AlphaFoldDB" id="A0A1J4KMK7"/>
<keyword evidence="3" id="KW-1185">Reference proteome</keyword>
<reference evidence="2" key="1">
    <citation type="submission" date="2016-10" db="EMBL/GenBank/DDBJ databases">
        <authorList>
            <person name="Benchimol M."/>
            <person name="Almeida L.G."/>
            <person name="Vasconcelos A.T."/>
            <person name="Perreira-Neves A."/>
            <person name="Rosa I.A."/>
            <person name="Tasca T."/>
            <person name="Bogo M.R."/>
            <person name="de Souza W."/>
        </authorList>
    </citation>
    <scope>NUCLEOTIDE SEQUENCE [LARGE SCALE GENOMIC DNA]</scope>
    <source>
        <strain evidence="2">K</strain>
    </source>
</reference>
<evidence type="ECO:0000313" key="2">
    <source>
        <dbReference type="EMBL" id="OHT12160.1"/>
    </source>
</evidence>
<dbReference type="RefSeq" id="XP_068365296.1">
    <property type="nucleotide sequence ID" value="XM_068500008.1"/>
</dbReference>
<name>A0A1J4KMK7_9EUKA</name>
<evidence type="ECO:0000259" key="1">
    <source>
        <dbReference type="Pfam" id="PF10474"/>
    </source>
</evidence>
<evidence type="ECO:0000313" key="3">
    <source>
        <dbReference type="Proteomes" id="UP000179807"/>
    </source>
</evidence>
<dbReference type="InterPro" id="IPR019514">
    <property type="entry name" value="Syndetin_C"/>
</dbReference>
<organism evidence="2 3">
    <name type="scientific">Tritrichomonas foetus</name>
    <dbReference type="NCBI Taxonomy" id="1144522"/>
    <lineage>
        <taxon>Eukaryota</taxon>
        <taxon>Metamonada</taxon>
        <taxon>Parabasalia</taxon>
        <taxon>Tritrichomonadida</taxon>
        <taxon>Tritrichomonadidae</taxon>
        <taxon>Tritrichomonas</taxon>
    </lineage>
</organism>
<comment type="caution">
    <text evidence="2">The sequence shown here is derived from an EMBL/GenBank/DDBJ whole genome shotgun (WGS) entry which is preliminary data.</text>
</comment>
<proteinExistence type="predicted"/>
<dbReference type="GO" id="GO:0000149">
    <property type="term" value="F:SNARE binding"/>
    <property type="evidence" value="ECO:0007669"/>
    <property type="project" value="TreeGrafter"/>
</dbReference>
<feature type="domain" description="Syndetin C-terminal" evidence="1">
    <location>
        <begin position="580"/>
        <end position="808"/>
    </location>
</feature>
<dbReference type="GeneID" id="94834712"/>
<sequence>MKKETDEDESIPEKTPPMSIENVPRIFFEAQSPESCILSILSDLPPIFDESFEASLAQKIELAESSITVVTEHLTNDVLSSQQQIFDATDTFLSLNDNIVESSDFIHSIRDQVSTVRSQTLNPILNILTSIRDLRRDTKALTVLHFVRYLTLFYDAINSSNLVWATYTLLQTQYLLFKEKSIYNLSLFDSFVGFSFKNLPTNVSPVPIEITIGELKKVKCIKNILNDIYAFTPQLMSKFDHQLKEHTENFIVDKYCVIVVAYCLLSDDPPIARVLFESCSKQIRSRSVAYFESKSNDLQTLFKFMENSCTIISNFKQFNEFHQTHQTFGSFVSELPIDIDVVLLERLPPDKEMHEKIMKLSEGLKTSYSQLTHVAESNVLQFLSRLNCTNLDALSFIRLTRALKEFNTFIKCNGLTDWIKITAADFMSKYSSASNSSIKQAVLSDSWVPTHTDNDFLSLIQTMPSTNEVVFKSDNLFDAFASSSSITTVRVIHSLICLSLELDATACFNLIVQVSTYYVACVMNSFSYPLNAIEGNELNRKIAYLFDSNFLEGCRNAFKLIPNGVSLPEQKSYERNEAQLMQMITATDGLSLLMWYLQGIRENLIKRASKGACLDKVNKFYASLVDGVLPNFRKNFSAVIIKSFIVLKNLKYQIFSSSWALNEVTIEYHQFVFIAKKAFEVLDKTLLALQLKRSIMNDIWYGTWSYISYVLISSFATVRNCNGFGRSLMASDARMISSFFRSISKMDADTTNVLEYVNAYFYQMNEFSHFIDVAPTKYKQKHIINLVKTGLNCKLSANDTKALLSKIESKYAAMLYR</sequence>
<dbReference type="GO" id="GO:0005829">
    <property type="term" value="C:cytosol"/>
    <property type="evidence" value="ECO:0007669"/>
    <property type="project" value="GOC"/>
</dbReference>
<protein>
    <recommendedName>
        <fullName evidence="1">Syndetin C-terminal domain-containing protein</fullName>
    </recommendedName>
</protein>
<dbReference type="EMBL" id="MLAK01000570">
    <property type="protein sequence ID" value="OHT12160.1"/>
    <property type="molecule type" value="Genomic_DNA"/>
</dbReference>
<accession>A0A1J4KMK7</accession>
<dbReference type="GO" id="GO:0032456">
    <property type="term" value="P:endocytic recycling"/>
    <property type="evidence" value="ECO:0007669"/>
    <property type="project" value="InterPro"/>
</dbReference>